<proteinExistence type="predicted"/>
<dbReference type="EMBL" id="ML976707">
    <property type="protein sequence ID" value="KAF1969652.1"/>
    <property type="molecule type" value="Genomic_DNA"/>
</dbReference>
<organism evidence="1 2">
    <name type="scientific">Bimuria novae-zelandiae CBS 107.79</name>
    <dbReference type="NCBI Taxonomy" id="1447943"/>
    <lineage>
        <taxon>Eukaryota</taxon>
        <taxon>Fungi</taxon>
        <taxon>Dikarya</taxon>
        <taxon>Ascomycota</taxon>
        <taxon>Pezizomycotina</taxon>
        <taxon>Dothideomycetes</taxon>
        <taxon>Pleosporomycetidae</taxon>
        <taxon>Pleosporales</taxon>
        <taxon>Massarineae</taxon>
        <taxon>Didymosphaeriaceae</taxon>
        <taxon>Bimuria</taxon>
    </lineage>
</organism>
<sequence length="75" mass="8389">SFTKLNILSSFKAVDVSPFNPNIILDKFINSNSKTIKDSNSNATIYKGEYENKGLIDALTTKRKREKQGKPLALL</sequence>
<accession>A0A6A5V0T4</accession>
<dbReference type="AlphaFoldDB" id="A0A6A5V0T4"/>
<reference evidence="1" key="1">
    <citation type="journal article" date="2020" name="Stud. Mycol.">
        <title>101 Dothideomycetes genomes: a test case for predicting lifestyles and emergence of pathogens.</title>
        <authorList>
            <person name="Haridas S."/>
            <person name="Albert R."/>
            <person name="Binder M."/>
            <person name="Bloem J."/>
            <person name="Labutti K."/>
            <person name="Salamov A."/>
            <person name="Andreopoulos B."/>
            <person name="Baker S."/>
            <person name="Barry K."/>
            <person name="Bills G."/>
            <person name="Bluhm B."/>
            <person name="Cannon C."/>
            <person name="Castanera R."/>
            <person name="Culley D."/>
            <person name="Daum C."/>
            <person name="Ezra D."/>
            <person name="Gonzalez J."/>
            <person name="Henrissat B."/>
            <person name="Kuo A."/>
            <person name="Liang C."/>
            <person name="Lipzen A."/>
            <person name="Lutzoni F."/>
            <person name="Magnuson J."/>
            <person name="Mondo S."/>
            <person name="Nolan M."/>
            <person name="Ohm R."/>
            <person name="Pangilinan J."/>
            <person name="Park H.-J."/>
            <person name="Ramirez L."/>
            <person name="Alfaro M."/>
            <person name="Sun H."/>
            <person name="Tritt A."/>
            <person name="Yoshinaga Y."/>
            <person name="Zwiers L.-H."/>
            <person name="Turgeon B."/>
            <person name="Goodwin S."/>
            <person name="Spatafora J."/>
            <person name="Crous P."/>
            <person name="Grigoriev I."/>
        </authorList>
    </citation>
    <scope>NUCLEOTIDE SEQUENCE</scope>
    <source>
        <strain evidence="1">CBS 107.79</strain>
    </source>
</reference>
<name>A0A6A5V0T4_9PLEO</name>
<feature type="non-terminal residue" evidence="1">
    <location>
        <position position="1"/>
    </location>
</feature>
<evidence type="ECO:0000313" key="1">
    <source>
        <dbReference type="EMBL" id="KAF1969652.1"/>
    </source>
</evidence>
<gene>
    <name evidence="1" type="ORF">BU23DRAFT_476355</name>
</gene>
<dbReference type="Proteomes" id="UP000800036">
    <property type="component" value="Unassembled WGS sequence"/>
</dbReference>
<keyword evidence="2" id="KW-1185">Reference proteome</keyword>
<protein>
    <submittedName>
        <fullName evidence="1">Uncharacterized protein</fullName>
    </submittedName>
</protein>
<evidence type="ECO:0000313" key="2">
    <source>
        <dbReference type="Proteomes" id="UP000800036"/>
    </source>
</evidence>